<organism evidence="1 2">
    <name type="scientific">Pistacia atlantica</name>
    <dbReference type="NCBI Taxonomy" id="434234"/>
    <lineage>
        <taxon>Eukaryota</taxon>
        <taxon>Viridiplantae</taxon>
        <taxon>Streptophyta</taxon>
        <taxon>Embryophyta</taxon>
        <taxon>Tracheophyta</taxon>
        <taxon>Spermatophyta</taxon>
        <taxon>Magnoliopsida</taxon>
        <taxon>eudicotyledons</taxon>
        <taxon>Gunneridae</taxon>
        <taxon>Pentapetalae</taxon>
        <taxon>rosids</taxon>
        <taxon>malvids</taxon>
        <taxon>Sapindales</taxon>
        <taxon>Anacardiaceae</taxon>
        <taxon>Pistacia</taxon>
    </lineage>
</organism>
<protein>
    <submittedName>
        <fullName evidence="1">Uncharacterized protein</fullName>
    </submittedName>
</protein>
<gene>
    <name evidence="1" type="ORF">Patl1_09467</name>
</gene>
<reference evidence="2" key="1">
    <citation type="journal article" date="2023" name="G3 (Bethesda)">
        <title>Genome assembly and association tests identify interacting loci associated with vigor, precocity, and sex in interspecific pistachio rootstocks.</title>
        <authorList>
            <person name="Palmer W."/>
            <person name="Jacygrad E."/>
            <person name="Sagayaradj S."/>
            <person name="Cavanaugh K."/>
            <person name="Han R."/>
            <person name="Bertier L."/>
            <person name="Beede B."/>
            <person name="Kafkas S."/>
            <person name="Golino D."/>
            <person name="Preece J."/>
            <person name="Michelmore R."/>
        </authorList>
    </citation>
    <scope>NUCLEOTIDE SEQUENCE [LARGE SCALE GENOMIC DNA]</scope>
</reference>
<name>A0ACC1AG77_9ROSI</name>
<evidence type="ECO:0000313" key="1">
    <source>
        <dbReference type="EMBL" id="KAJ0085297.1"/>
    </source>
</evidence>
<sequence>MEENDVPGMVDRYTTTVYEIVSEQIDSLAMQYNLTEFVTGIKHFVIAPFGNSSGKSTALMSPSPYAEKLVSLRKRVRNREWGPIYTKLNAIIQELTITRVDIIDDGTWECRSVGLSLHSFIFIMLHL</sequence>
<dbReference type="EMBL" id="CM047906">
    <property type="protein sequence ID" value="KAJ0085297.1"/>
    <property type="molecule type" value="Genomic_DNA"/>
</dbReference>
<evidence type="ECO:0000313" key="2">
    <source>
        <dbReference type="Proteomes" id="UP001164250"/>
    </source>
</evidence>
<accession>A0ACC1AG77</accession>
<dbReference type="Proteomes" id="UP001164250">
    <property type="component" value="Chromosome 10"/>
</dbReference>
<comment type="caution">
    <text evidence="1">The sequence shown here is derived from an EMBL/GenBank/DDBJ whole genome shotgun (WGS) entry which is preliminary data.</text>
</comment>
<keyword evidence="2" id="KW-1185">Reference proteome</keyword>
<proteinExistence type="predicted"/>